<evidence type="ECO:0000256" key="1">
    <source>
        <dbReference type="SAM" id="MobiDB-lite"/>
    </source>
</evidence>
<feature type="region of interest" description="Disordered" evidence="1">
    <location>
        <begin position="73"/>
        <end position="97"/>
    </location>
</feature>
<dbReference type="Proteomes" id="UP000309215">
    <property type="component" value="Unassembled WGS sequence"/>
</dbReference>
<protein>
    <submittedName>
        <fullName evidence="2">Uncharacterized protein</fullName>
    </submittedName>
</protein>
<comment type="caution">
    <text evidence="2">The sequence shown here is derived from an EMBL/GenBank/DDBJ whole genome shotgun (WGS) entry which is preliminary data.</text>
</comment>
<reference evidence="2 3" key="1">
    <citation type="submission" date="2019-04" db="EMBL/GenBank/DDBJ databases">
        <authorList>
            <person name="Li Y."/>
            <person name="Wang J."/>
        </authorList>
    </citation>
    <scope>NUCLEOTIDE SEQUENCE [LARGE SCALE GENOMIC DNA]</scope>
    <source>
        <strain evidence="2 3">DSM 14668</strain>
    </source>
</reference>
<organism evidence="2 3">
    <name type="scientific">Polyangium fumosum</name>
    <dbReference type="NCBI Taxonomy" id="889272"/>
    <lineage>
        <taxon>Bacteria</taxon>
        <taxon>Pseudomonadati</taxon>
        <taxon>Myxococcota</taxon>
        <taxon>Polyangia</taxon>
        <taxon>Polyangiales</taxon>
        <taxon>Polyangiaceae</taxon>
        <taxon>Polyangium</taxon>
    </lineage>
</organism>
<feature type="compositionally biased region" description="Basic and acidic residues" evidence="1">
    <location>
        <begin position="26"/>
        <end position="35"/>
    </location>
</feature>
<sequence>MEFPTPKAEITGAPSERSGDATQRPRPYEHASRDPRALRILAKTIYREMRQGGLAEEDVMSVAGELLSLVAGDMKDRRENGDPASIPPSSAPTRKPR</sequence>
<name>A0A4U1J7A5_9BACT</name>
<keyword evidence="3" id="KW-1185">Reference proteome</keyword>
<gene>
    <name evidence="2" type="ORF">E8A74_26245</name>
</gene>
<dbReference type="OrthoDB" id="5523654at2"/>
<dbReference type="AlphaFoldDB" id="A0A4U1J7A5"/>
<evidence type="ECO:0000313" key="2">
    <source>
        <dbReference type="EMBL" id="TKD03242.1"/>
    </source>
</evidence>
<evidence type="ECO:0000313" key="3">
    <source>
        <dbReference type="Proteomes" id="UP000309215"/>
    </source>
</evidence>
<dbReference type="RefSeq" id="WP_136931827.1">
    <property type="nucleotide sequence ID" value="NZ_SSMQ01000030.1"/>
</dbReference>
<feature type="region of interest" description="Disordered" evidence="1">
    <location>
        <begin position="1"/>
        <end position="35"/>
    </location>
</feature>
<dbReference type="EMBL" id="SSMQ01000030">
    <property type="protein sequence ID" value="TKD03242.1"/>
    <property type="molecule type" value="Genomic_DNA"/>
</dbReference>
<accession>A0A4U1J7A5</accession>
<proteinExistence type="predicted"/>